<dbReference type="InterPro" id="IPR041726">
    <property type="entry name" value="ACAD10_11_N"/>
</dbReference>
<organism evidence="2 3">
    <name type="scientific">Thioclava atlantica</name>
    <dbReference type="NCBI Taxonomy" id="1317124"/>
    <lineage>
        <taxon>Bacteria</taxon>
        <taxon>Pseudomonadati</taxon>
        <taxon>Pseudomonadota</taxon>
        <taxon>Alphaproteobacteria</taxon>
        <taxon>Rhodobacterales</taxon>
        <taxon>Paracoccaceae</taxon>
        <taxon>Thioclava</taxon>
    </lineage>
</organism>
<dbReference type="Proteomes" id="UP000028607">
    <property type="component" value="Unassembled WGS sequence"/>
</dbReference>
<keyword evidence="2" id="KW-0808">Transferase</keyword>
<dbReference type="GO" id="GO:0016740">
    <property type="term" value="F:transferase activity"/>
    <property type="evidence" value="ECO:0007669"/>
    <property type="project" value="UniProtKB-KW"/>
</dbReference>
<dbReference type="Pfam" id="PF01636">
    <property type="entry name" value="APH"/>
    <property type="match status" value="1"/>
</dbReference>
<reference evidence="3" key="1">
    <citation type="submission" date="2013-04" db="EMBL/GenBank/DDBJ databases">
        <title>Thioclava sp. 13D2W-2 Genome Sequencing.</title>
        <authorList>
            <person name="Lai Q."/>
            <person name="Li G."/>
            <person name="Shao Z."/>
        </authorList>
    </citation>
    <scope>NUCLEOTIDE SEQUENCE [LARGE SCALE GENOMIC DNA]</scope>
    <source>
        <strain evidence="3">13D2W-2</strain>
    </source>
</reference>
<dbReference type="RefSeq" id="WP_038143624.1">
    <property type="nucleotide sequence ID" value="NZ_AQRC01000002.1"/>
</dbReference>
<dbReference type="CDD" id="cd05154">
    <property type="entry name" value="ACAD10_11_N-like"/>
    <property type="match status" value="1"/>
</dbReference>
<keyword evidence="3" id="KW-1185">Reference proteome</keyword>
<dbReference type="AlphaFoldDB" id="A0A085TZQ8"/>
<name>A0A085TZQ8_9RHOB</name>
<dbReference type="PATRIC" id="fig|1317124.6.peg.559"/>
<dbReference type="OrthoDB" id="3806873at2"/>
<comment type="caution">
    <text evidence="2">The sequence shown here is derived from an EMBL/GenBank/DDBJ whole genome shotgun (WGS) entry which is preliminary data.</text>
</comment>
<proteinExistence type="predicted"/>
<dbReference type="eggNOG" id="COG3173">
    <property type="taxonomic scope" value="Bacteria"/>
</dbReference>
<dbReference type="PANTHER" id="PTHR47829:SF1">
    <property type="entry name" value="HAD FAMILY PHOSPHATASE"/>
    <property type="match status" value="1"/>
</dbReference>
<dbReference type="InterPro" id="IPR002575">
    <property type="entry name" value="Aminoglycoside_PTrfase"/>
</dbReference>
<dbReference type="InterPro" id="IPR052898">
    <property type="entry name" value="ACAD10-like"/>
</dbReference>
<evidence type="ECO:0000259" key="1">
    <source>
        <dbReference type="Pfam" id="PF01636"/>
    </source>
</evidence>
<dbReference type="STRING" id="1317124.DW2_02804"/>
<dbReference type="EMBL" id="AQRC01000002">
    <property type="protein sequence ID" value="KFE36205.1"/>
    <property type="molecule type" value="Genomic_DNA"/>
</dbReference>
<evidence type="ECO:0000313" key="3">
    <source>
        <dbReference type="Proteomes" id="UP000028607"/>
    </source>
</evidence>
<dbReference type="InterPro" id="IPR011009">
    <property type="entry name" value="Kinase-like_dom_sf"/>
</dbReference>
<accession>A0A085TZQ8</accession>
<dbReference type="SUPFAM" id="SSF56112">
    <property type="entry name" value="Protein kinase-like (PK-like)"/>
    <property type="match status" value="1"/>
</dbReference>
<protein>
    <submittedName>
        <fullName evidence="2">Aminoglycoside phosphotransferase</fullName>
    </submittedName>
</protein>
<evidence type="ECO:0000313" key="2">
    <source>
        <dbReference type="EMBL" id="KFE36205.1"/>
    </source>
</evidence>
<dbReference type="Gene3D" id="3.30.200.20">
    <property type="entry name" value="Phosphorylase Kinase, domain 1"/>
    <property type="match status" value="1"/>
</dbReference>
<sequence>MTQQIDFKPAALRAFLDDTFGPEPDFVLERVSGGQSNPTYFVTHGSQRMVLRKQPNGPILKGAHAIDREFRVLQSLHPAGVPVARPILYHDDPALLGTPFYLMERVEGRVFSESALPCVAPEERHALWMGLADALAAIHAVDPEEVGLGDFGRPGNYFERQIARWSKQWHASSSDPIPELDRLAEWLPANLPPDDGAVSLAHGDFRMGNMIFHPTEPRVVAILDWELSTLGHPLADLGFCVMPWHTSPDEYGGILGLDRAALGLPSEAEFVARYREGNPGVSELLPFHKAFALFRFSVIFVGIADRVKAGTAAGRNASEIGPLARRFAIRALEIVEGRAQE</sequence>
<dbReference type="PANTHER" id="PTHR47829">
    <property type="entry name" value="HYDROLASE, PUTATIVE (AFU_ORTHOLOGUE AFUA_1G12880)-RELATED"/>
    <property type="match status" value="1"/>
</dbReference>
<gene>
    <name evidence="2" type="ORF">DW2_02804</name>
</gene>
<dbReference type="Gene3D" id="3.90.1200.10">
    <property type="match status" value="1"/>
</dbReference>
<feature type="domain" description="Aminoglycoside phosphotransferase" evidence="1">
    <location>
        <begin position="28"/>
        <end position="248"/>
    </location>
</feature>
<reference evidence="2 3" key="2">
    <citation type="journal article" date="2015" name="Antonie Van Leeuwenhoek">
        <title>Thioclava indica sp. nov., isolated from surface seawater of the Indian Ocean.</title>
        <authorList>
            <person name="Liu Y."/>
            <person name="Lai Q."/>
            <person name="Du J."/>
            <person name="Xu H."/>
            <person name="Jiang L."/>
            <person name="Shao Z."/>
        </authorList>
    </citation>
    <scope>NUCLEOTIDE SEQUENCE [LARGE SCALE GENOMIC DNA]</scope>
    <source>
        <strain evidence="2 3">13D2W-2</strain>
    </source>
</reference>